<evidence type="ECO:0000259" key="4">
    <source>
        <dbReference type="PROSITE" id="PS01124"/>
    </source>
</evidence>
<sequence>MSYITNRKKNPNYHVALIIETSNEYARGLIRGIKEYLNENRPWSIYLGEHSRDHTDLGWLENWKGDGIIARIETKEIASIISDIDLPTVDVSADRFLPKLPCVETDNQAIANMAADHLISKGFNHFGFCGEMQFPWAKQRCQFFIKYLKDKGFHCHTFESSREKSWSKDREDMALWLESLPKPIGIMASYDILGQKLLEACQLTNITVPYQVGVIGVDNDELLCNLSAPSLSSIVPDTLNTGYKAAEILDRWMAGEKVKPELHLFPPIKLLTRVSTDVVNVEDELVSQAVQIIRNHAYDDIKVEDILKDVLVSRSVLDNRFKKALGRTPHQEIIETKMNLMKQLLSDTDLPLSLIAERIGFKHSEYMNVLFKRKTGLTPGQYRKFSL</sequence>
<keyword evidence="3" id="KW-0804">Transcription</keyword>
<evidence type="ECO:0000256" key="1">
    <source>
        <dbReference type="ARBA" id="ARBA00023015"/>
    </source>
</evidence>
<dbReference type="Pfam" id="PF12833">
    <property type="entry name" value="HTH_18"/>
    <property type="match status" value="1"/>
</dbReference>
<evidence type="ECO:0000256" key="2">
    <source>
        <dbReference type="ARBA" id="ARBA00023125"/>
    </source>
</evidence>
<dbReference type="Pfam" id="PF13377">
    <property type="entry name" value="Peripla_BP_3"/>
    <property type="match status" value="1"/>
</dbReference>
<dbReference type="PANTHER" id="PTHR30146:SF24">
    <property type="entry name" value="XYLOSE OPERON REGULATORY PROTEIN"/>
    <property type="match status" value="1"/>
</dbReference>
<name>A0A5Q2TPY6_9BACI</name>
<evidence type="ECO:0000313" key="5">
    <source>
        <dbReference type="EMBL" id="QGH36202.1"/>
    </source>
</evidence>
<dbReference type="PANTHER" id="PTHR30146">
    <property type="entry name" value="LACI-RELATED TRANSCRIPTIONAL REPRESSOR"/>
    <property type="match status" value="1"/>
</dbReference>
<dbReference type="EMBL" id="CP045915">
    <property type="protein sequence ID" value="QGH36202.1"/>
    <property type="molecule type" value="Genomic_DNA"/>
</dbReference>
<dbReference type="PROSITE" id="PS01124">
    <property type="entry name" value="HTH_ARAC_FAMILY_2"/>
    <property type="match status" value="1"/>
</dbReference>
<dbReference type="Pfam" id="PF22177">
    <property type="entry name" value="PBP1_XylR"/>
    <property type="match status" value="1"/>
</dbReference>
<dbReference type="Gene3D" id="3.40.50.2300">
    <property type="match status" value="2"/>
</dbReference>
<keyword evidence="2" id="KW-0238">DNA-binding</keyword>
<keyword evidence="1" id="KW-0805">Transcription regulation</keyword>
<dbReference type="GO" id="GO:0003700">
    <property type="term" value="F:DNA-binding transcription factor activity"/>
    <property type="evidence" value="ECO:0007669"/>
    <property type="project" value="InterPro"/>
</dbReference>
<dbReference type="InterPro" id="IPR054031">
    <property type="entry name" value="XylR_PBP1"/>
</dbReference>
<dbReference type="InterPro" id="IPR046335">
    <property type="entry name" value="LacI/GalR-like_sensor"/>
</dbReference>
<dbReference type="CDD" id="cd01543">
    <property type="entry name" value="PBP1_XylR"/>
    <property type="match status" value="1"/>
</dbReference>
<dbReference type="SUPFAM" id="SSF46689">
    <property type="entry name" value="Homeodomain-like"/>
    <property type="match status" value="2"/>
</dbReference>
<dbReference type="KEGG" id="grc:GI584_20085"/>
<dbReference type="SMART" id="SM00342">
    <property type="entry name" value="HTH_ARAC"/>
    <property type="match status" value="1"/>
</dbReference>
<dbReference type="SUPFAM" id="SSF53822">
    <property type="entry name" value="Periplasmic binding protein-like I"/>
    <property type="match status" value="1"/>
</dbReference>
<accession>A0A5Q2TPY6</accession>
<proteinExistence type="predicted"/>
<keyword evidence="6" id="KW-1185">Reference proteome</keyword>
<dbReference type="AlphaFoldDB" id="A0A5Q2TPY6"/>
<evidence type="ECO:0000256" key="3">
    <source>
        <dbReference type="ARBA" id="ARBA00023163"/>
    </source>
</evidence>
<reference evidence="5 6" key="1">
    <citation type="submission" date="2019-11" db="EMBL/GenBank/DDBJ databases">
        <title>Gracilibacillus salitolerans sp. nov., a moderate halophile isolated from a saline soil in northwest China.</title>
        <authorList>
            <person name="Gan L."/>
        </authorList>
    </citation>
    <scope>NUCLEOTIDE SEQUENCE [LARGE SCALE GENOMIC DNA]</scope>
    <source>
        <strain evidence="5 6">SCU50</strain>
    </source>
</reference>
<dbReference type="InterPro" id="IPR009057">
    <property type="entry name" value="Homeodomain-like_sf"/>
</dbReference>
<feature type="domain" description="HTH araC/xylS-type" evidence="4">
    <location>
        <begin position="287"/>
        <end position="385"/>
    </location>
</feature>
<dbReference type="GO" id="GO:0000976">
    <property type="term" value="F:transcription cis-regulatory region binding"/>
    <property type="evidence" value="ECO:0007669"/>
    <property type="project" value="TreeGrafter"/>
</dbReference>
<evidence type="ECO:0000313" key="6">
    <source>
        <dbReference type="Proteomes" id="UP000339690"/>
    </source>
</evidence>
<gene>
    <name evidence="5" type="ORF">GI584_20085</name>
</gene>
<dbReference type="InterPro" id="IPR028082">
    <property type="entry name" value="Peripla_BP_I"/>
</dbReference>
<dbReference type="Gene3D" id="1.10.10.60">
    <property type="entry name" value="Homeodomain-like"/>
    <property type="match status" value="1"/>
</dbReference>
<dbReference type="RefSeq" id="WP_153792376.1">
    <property type="nucleotide sequence ID" value="NZ_CP045915.1"/>
</dbReference>
<dbReference type="InterPro" id="IPR018060">
    <property type="entry name" value="HTH_AraC"/>
</dbReference>
<dbReference type="Proteomes" id="UP000339690">
    <property type="component" value="Chromosome"/>
</dbReference>
<organism evidence="5 6">
    <name type="scientific">Gracilibacillus salitolerans</name>
    <dbReference type="NCBI Taxonomy" id="2663022"/>
    <lineage>
        <taxon>Bacteria</taxon>
        <taxon>Bacillati</taxon>
        <taxon>Bacillota</taxon>
        <taxon>Bacilli</taxon>
        <taxon>Bacillales</taxon>
        <taxon>Bacillaceae</taxon>
        <taxon>Gracilibacillus</taxon>
    </lineage>
</organism>
<protein>
    <submittedName>
        <fullName evidence="5">Helix-turn-helix domain-containing protein</fullName>
    </submittedName>
</protein>